<keyword evidence="2" id="KW-0812">Transmembrane</keyword>
<feature type="compositionally biased region" description="Basic and acidic residues" evidence="1">
    <location>
        <begin position="219"/>
        <end position="231"/>
    </location>
</feature>
<feature type="transmembrane region" description="Helical" evidence="2">
    <location>
        <begin position="159"/>
        <end position="179"/>
    </location>
</feature>
<feature type="transmembrane region" description="Helical" evidence="2">
    <location>
        <begin position="127"/>
        <end position="147"/>
    </location>
</feature>
<evidence type="ECO:0000313" key="3">
    <source>
        <dbReference type="EMBL" id="AXH97411.1"/>
    </source>
</evidence>
<proteinExistence type="predicted"/>
<feature type="transmembrane region" description="Helical" evidence="2">
    <location>
        <begin position="86"/>
        <end position="107"/>
    </location>
</feature>
<sequence>MNTSKGTWLVLTGLILYLCEFVAMALAGGYPSNTPLTPLTEIPATYEGFENGAGYLVGWMALALSGRILIVLGFRKAFGPSPLLDWAVALMSVSVALEVAAVGLLAGTAGLVADGVDADAVLALDRAAWFVGSGVTAPVGLAVLLCAAAMWRHGDLSRLLAGIGVLTGATTLLSGLLTAPSTYPLASALSTAVIVWWAWTLWVGIVLARRAGLPAAERRRPVERDAHDRGTVVDGAGQPDRLG</sequence>
<dbReference type="OrthoDB" id="9838184at2"/>
<evidence type="ECO:0000313" key="4">
    <source>
        <dbReference type="Proteomes" id="UP000253790"/>
    </source>
</evidence>
<name>A0A345NQV3_9MICO</name>
<dbReference type="AlphaFoldDB" id="A0A345NQV3"/>
<accession>A0A345NQV3</accession>
<reference evidence="3 4" key="1">
    <citation type="submission" date="2018-07" db="EMBL/GenBank/DDBJ databases">
        <title>Complete genome sequencing of Ornithinimicrobium sp. AMA3305.</title>
        <authorList>
            <person name="Bae J.-W."/>
        </authorList>
    </citation>
    <scope>NUCLEOTIDE SEQUENCE [LARGE SCALE GENOMIC DNA]</scope>
    <source>
        <strain evidence="3 4">AMA3305</strain>
    </source>
</reference>
<dbReference type="RefSeq" id="WP_114929752.1">
    <property type="nucleotide sequence ID" value="NZ_CP031229.1"/>
</dbReference>
<organism evidence="3 4">
    <name type="scientific">Ornithinimicrobium avium</name>
    <dbReference type="NCBI Taxonomy" id="2283195"/>
    <lineage>
        <taxon>Bacteria</taxon>
        <taxon>Bacillati</taxon>
        <taxon>Actinomycetota</taxon>
        <taxon>Actinomycetes</taxon>
        <taxon>Micrococcales</taxon>
        <taxon>Ornithinimicrobiaceae</taxon>
        <taxon>Ornithinimicrobium</taxon>
    </lineage>
</organism>
<protein>
    <recommendedName>
        <fullName evidence="5">DUF4386 domain-containing protein</fullName>
    </recommendedName>
</protein>
<feature type="transmembrane region" description="Helical" evidence="2">
    <location>
        <begin position="53"/>
        <end position="74"/>
    </location>
</feature>
<evidence type="ECO:0008006" key="5">
    <source>
        <dbReference type="Google" id="ProtNLM"/>
    </source>
</evidence>
<keyword evidence="2" id="KW-1133">Transmembrane helix</keyword>
<gene>
    <name evidence="3" type="ORF">DV701_16000</name>
</gene>
<evidence type="ECO:0000256" key="1">
    <source>
        <dbReference type="SAM" id="MobiDB-lite"/>
    </source>
</evidence>
<dbReference type="KEGG" id="orn:DV701_16000"/>
<feature type="region of interest" description="Disordered" evidence="1">
    <location>
        <begin position="219"/>
        <end position="243"/>
    </location>
</feature>
<dbReference type="Proteomes" id="UP000253790">
    <property type="component" value="Chromosome"/>
</dbReference>
<keyword evidence="2" id="KW-0472">Membrane</keyword>
<dbReference type="EMBL" id="CP031229">
    <property type="protein sequence ID" value="AXH97411.1"/>
    <property type="molecule type" value="Genomic_DNA"/>
</dbReference>
<keyword evidence="4" id="KW-1185">Reference proteome</keyword>
<evidence type="ECO:0000256" key="2">
    <source>
        <dbReference type="SAM" id="Phobius"/>
    </source>
</evidence>
<feature type="transmembrane region" description="Helical" evidence="2">
    <location>
        <begin position="185"/>
        <end position="208"/>
    </location>
</feature>